<accession>A0A7M1SW37</accession>
<evidence type="ECO:0000259" key="3">
    <source>
        <dbReference type="Pfam" id="PF20737"/>
    </source>
</evidence>
<dbReference type="RefSeq" id="WP_193497941.1">
    <property type="nucleotide sequence ID" value="NZ_CP063169.1"/>
</dbReference>
<evidence type="ECO:0000259" key="1">
    <source>
        <dbReference type="Pfam" id="PF07944"/>
    </source>
</evidence>
<dbReference type="InterPro" id="IPR049046">
    <property type="entry name" value="Beta-AFase-like_GH127_middle"/>
</dbReference>
<dbReference type="Proteomes" id="UP000593758">
    <property type="component" value="Chromosome"/>
</dbReference>
<name>A0A7M1SW37_9MICO</name>
<sequence length="647" mass="70039">MTITDRTSTSTSRAPVVPLAPTALRPLGIDQVRLDDGFWGRRQVLNAAATIPHCLHWEGEAGWIANFDAVLEGTIAATRTGRQFADSDVYKLLEAMAWEIGRSADASLQHRFDEIVATIERVQGEDGYLSTCFGNPGQADRYTDFEWGHELYNAGHLIQAAVARLRTGFGRDDDLVRIALRAADHVCETFGTDGLQRVGGHPEIEVALVELYRATGEQRYLDQARVFLERRGHHTLADIEFGRAYFQDDVPVREAEVLRGHAVRALYLAAGGIDAALESGDDQLLAAVTAQYRRALARRTYITGGMGSHHQDEAFGADYELPADRAYCETCAGIGSIMVAWRLLLITGDLTYGDVIERTLYNVLATSVAEDGRAFFYTNTLHQRTAGHAASADRISPRALDIGRAAWFEVSCCPTNVARTLAQFGTYVATTSSDGVTLVQYASGDISATLGDGRDVRLRVTTDYPHEGRVRIEVLDAPTDAWELTIRIPGWADGATVDLGDGRGPRSAPAPAFTHSGVLRPGTVVQLDLPLTPRWAHPDPRVDAVRGCVAVERGPLVLCAESLDQVGAADVSRLVVDSSAPIRPMNGSGAVASGGLLDVGHAPLLYGPEPHVPTIEAAPIRLVPYHSWGNRGPSTMRVWLPAIGDLP</sequence>
<dbReference type="Pfam" id="PF07944">
    <property type="entry name" value="Beta-AFase-like_GH127_cat"/>
    <property type="match status" value="1"/>
</dbReference>
<evidence type="ECO:0000259" key="2">
    <source>
        <dbReference type="Pfam" id="PF20736"/>
    </source>
</evidence>
<dbReference type="AlphaFoldDB" id="A0A7M1SW37"/>
<dbReference type="InterPro" id="IPR012878">
    <property type="entry name" value="Beta-AFase-like_GH127_cat"/>
</dbReference>
<dbReference type="PANTHER" id="PTHR43465:SF2">
    <property type="entry name" value="DUF1680 DOMAIN PROTEIN (AFU_ORTHOLOGUE AFUA_1G08910)"/>
    <property type="match status" value="1"/>
</dbReference>
<keyword evidence="4" id="KW-0378">Hydrolase</keyword>
<dbReference type="InterPro" id="IPR049049">
    <property type="entry name" value="Beta-AFase-like_GH127_C"/>
</dbReference>
<dbReference type="GO" id="GO:0005975">
    <property type="term" value="P:carbohydrate metabolic process"/>
    <property type="evidence" value="ECO:0007669"/>
    <property type="project" value="InterPro"/>
</dbReference>
<dbReference type="EMBL" id="CP063169">
    <property type="protein sequence ID" value="QOR71277.1"/>
    <property type="molecule type" value="Genomic_DNA"/>
</dbReference>
<dbReference type="SUPFAM" id="SSF48208">
    <property type="entry name" value="Six-hairpin glycosidases"/>
    <property type="match status" value="1"/>
</dbReference>
<evidence type="ECO:0000313" key="5">
    <source>
        <dbReference type="Proteomes" id="UP000593758"/>
    </source>
</evidence>
<dbReference type="PANTHER" id="PTHR43465">
    <property type="entry name" value="DUF1680 DOMAIN PROTEIN (AFU_ORTHOLOGUE AFUA_1G08910)"/>
    <property type="match status" value="1"/>
</dbReference>
<feature type="domain" description="Non-reducing end beta-L-arabinofuranosidase-like GH127 catalytic" evidence="1">
    <location>
        <begin position="31"/>
        <end position="425"/>
    </location>
</feature>
<evidence type="ECO:0000313" key="4">
    <source>
        <dbReference type="EMBL" id="QOR71277.1"/>
    </source>
</evidence>
<dbReference type="Pfam" id="PF20737">
    <property type="entry name" value="Glyco_hydro127C"/>
    <property type="match status" value="1"/>
</dbReference>
<proteinExistence type="predicted"/>
<dbReference type="GO" id="GO:0016787">
    <property type="term" value="F:hydrolase activity"/>
    <property type="evidence" value="ECO:0007669"/>
    <property type="project" value="UniProtKB-KW"/>
</dbReference>
<dbReference type="KEGG" id="halt:IM660_02950"/>
<dbReference type="Pfam" id="PF20736">
    <property type="entry name" value="Glyco_hydro127M"/>
    <property type="match status" value="1"/>
</dbReference>
<keyword evidence="5" id="KW-1185">Reference proteome</keyword>
<organism evidence="4 5">
    <name type="scientific">Ruania alkalisoli</name>
    <dbReference type="NCBI Taxonomy" id="2779775"/>
    <lineage>
        <taxon>Bacteria</taxon>
        <taxon>Bacillati</taxon>
        <taxon>Actinomycetota</taxon>
        <taxon>Actinomycetes</taxon>
        <taxon>Micrococcales</taxon>
        <taxon>Ruaniaceae</taxon>
        <taxon>Ruania</taxon>
    </lineage>
</organism>
<feature type="domain" description="Non-reducing end beta-L-arabinofuranosidase-like GH127 C-terminal" evidence="3">
    <location>
        <begin position="534"/>
        <end position="641"/>
    </location>
</feature>
<protein>
    <submittedName>
        <fullName evidence="4">Glycoside hydrolase family 127 protein</fullName>
    </submittedName>
</protein>
<dbReference type="InterPro" id="IPR008928">
    <property type="entry name" value="6-hairpin_glycosidase_sf"/>
</dbReference>
<reference evidence="4 5" key="1">
    <citation type="submission" date="2020-10" db="EMBL/GenBank/DDBJ databases">
        <title>Haloactinobacterium sp. RN3S43, a bacterium isolated from saline soil.</title>
        <authorList>
            <person name="Sun J.-Q."/>
        </authorList>
    </citation>
    <scope>NUCLEOTIDE SEQUENCE [LARGE SCALE GENOMIC DNA]</scope>
    <source>
        <strain evidence="4 5">RN3S43</strain>
    </source>
</reference>
<dbReference type="InterPro" id="IPR049174">
    <property type="entry name" value="Beta-AFase-like"/>
</dbReference>
<feature type="domain" description="Non-reducing end beta-L-arabinofuranosidase-like GH127 middle" evidence="2">
    <location>
        <begin position="438"/>
        <end position="504"/>
    </location>
</feature>
<gene>
    <name evidence="4" type="ORF">IM660_02950</name>
</gene>